<feature type="transmembrane region" description="Helical" evidence="1">
    <location>
        <begin position="141"/>
        <end position="168"/>
    </location>
</feature>
<evidence type="ECO:0000313" key="2">
    <source>
        <dbReference type="EMBL" id="JAQ17574.1"/>
    </source>
</evidence>
<keyword evidence="1" id="KW-0472">Membrane</keyword>
<dbReference type="EMBL" id="GDHC01001055">
    <property type="protein sequence ID" value="JAQ17574.1"/>
    <property type="molecule type" value="Transcribed_RNA"/>
</dbReference>
<feature type="transmembrane region" description="Helical" evidence="1">
    <location>
        <begin position="40"/>
        <end position="63"/>
    </location>
</feature>
<proteinExistence type="predicted"/>
<organism evidence="2">
    <name type="scientific">Lygus hesperus</name>
    <name type="common">Western plant bug</name>
    <dbReference type="NCBI Taxonomy" id="30085"/>
    <lineage>
        <taxon>Eukaryota</taxon>
        <taxon>Metazoa</taxon>
        <taxon>Ecdysozoa</taxon>
        <taxon>Arthropoda</taxon>
        <taxon>Hexapoda</taxon>
        <taxon>Insecta</taxon>
        <taxon>Pterygota</taxon>
        <taxon>Neoptera</taxon>
        <taxon>Paraneoptera</taxon>
        <taxon>Hemiptera</taxon>
        <taxon>Heteroptera</taxon>
        <taxon>Panheteroptera</taxon>
        <taxon>Cimicomorpha</taxon>
        <taxon>Miridae</taxon>
        <taxon>Mirini</taxon>
        <taxon>Lygus</taxon>
    </lineage>
</organism>
<reference evidence="2" key="1">
    <citation type="journal article" date="2016" name="Gigascience">
        <title>De novo construction of an expanded transcriptome assembly for the western tarnished plant bug, Lygus hesperus.</title>
        <authorList>
            <person name="Tassone E.E."/>
            <person name="Geib S.M."/>
            <person name="Hall B."/>
            <person name="Fabrick J.A."/>
            <person name="Brent C.S."/>
            <person name="Hull J.J."/>
        </authorList>
    </citation>
    <scope>NUCLEOTIDE SEQUENCE</scope>
</reference>
<sequence length="177" mass="19914">MYNLTPLDVQVELLDLSHERCILGVMSLITSITMTDSVAIVSYLTIIIVIIATATTVVVVAIASTAMMKTLVRFDCKTVMSCCTSSWCEEAKLRKSRCPGEVVYNITPVLSHLRLVWPSICKVSPVTTLAIRHTTMLYCTVVMMIVLLILRTFSLLTLSLQMFGYVYFHRRGWPKEN</sequence>
<keyword evidence="1" id="KW-0812">Transmembrane</keyword>
<dbReference type="AlphaFoldDB" id="A0A146MCU5"/>
<evidence type="ECO:0000256" key="1">
    <source>
        <dbReference type="SAM" id="Phobius"/>
    </source>
</evidence>
<protein>
    <submittedName>
        <fullName evidence="2">Uncharacterized protein</fullName>
    </submittedName>
</protein>
<accession>A0A146MCU5</accession>
<keyword evidence="1" id="KW-1133">Transmembrane helix</keyword>
<gene>
    <name evidence="2" type="ORF">g.94799</name>
</gene>
<name>A0A146MCU5_LYGHE</name>